<name>A0AAV7RS16_PLEWA</name>
<sequence length="102" mass="11494">MGIFGVSWECRANVQPPAPTENNMRRVQLTHGGAGLRSLVRADVTLLSKLGSEVFRITRIMHVPRDGFCDVLHLRRKVIEGQAEHELPHRHQKLILLLVIVG</sequence>
<evidence type="ECO:0000313" key="2">
    <source>
        <dbReference type="Proteomes" id="UP001066276"/>
    </source>
</evidence>
<dbReference type="AlphaFoldDB" id="A0AAV7RS16"/>
<organism evidence="1 2">
    <name type="scientific">Pleurodeles waltl</name>
    <name type="common">Iberian ribbed newt</name>
    <dbReference type="NCBI Taxonomy" id="8319"/>
    <lineage>
        <taxon>Eukaryota</taxon>
        <taxon>Metazoa</taxon>
        <taxon>Chordata</taxon>
        <taxon>Craniata</taxon>
        <taxon>Vertebrata</taxon>
        <taxon>Euteleostomi</taxon>
        <taxon>Amphibia</taxon>
        <taxon>Batrachia</taxon>
        <taxon>Caudata</taxon>
        <taxon>Salamandroidea</taxon>
        <taxon>Salamandridae</taxon>
        <taxon>Pleurodelinae</taxon>
        <taxon>Pleurodeles</taxon>
    </lineage>
</organism>
<accession>A0AAV7RS16</accession>
<proteinExistence type="predicted"/>
<dbReference type="Proteomes" id="UP001066276">
    <property type="component" value="Chromosome 5"/>
</dbReference>
<gene>
    <name evidence="1" type="ORF">NDU88_007053</name>
</gene>
<keyword evidence="2" id="KW-1185">Reference proteome</keyword>
<protein>
    <submittedName>
        <fullName evidence="1">Uncharacterized protein</fullName>
    </submittedName>
</protein>
<comment type="caution">
    <text evidence="1">The sequence shown here is derived from an EMBL/GenBank/DDBJ whole genome shotgun (WGS) entry which is preliminary data.</text>
</comment>
<evidence type="ECO:0000313" key="1">
    <source>
        <dbReference type="EMBL" id="KAJ1154300.1"/>
    </source>
</evidence>
<reference evidence="1" key="1">
    <citation type="journal article" date="2022" name="bioRxiv">
        <title>Sequencing and chromosome-scale assembly of the giantPleurodeles waltlgenome.</title>
        <authorList>
            <person name="Brown T."/>
            <person name="Elewa A."/>
            <person name="Iarovenko S."/>
            <person name="Subramanian E."/>
            <person name="Araus A.J."/>
            <person name="Petzold A."/>
            <person name="Susuki M."/>
            <person name="Suzuki K.-i.T."/>
            <person name="Hayashi T."/>
            <person name="Toyoda A."/>
            <person name="Oliveira C."/>
            <person name="Osipova E."/>
            <person name="Leigh N.D."/>
            <person name="Simon A."/>
            <person name="Yun M.H."/>
        </authorList>
    </citation>
    <scope>NUCLEOTIDE SEQUENCE</scope>
    <source>
        <strain evidence="1">20211129_DDA</strain>
        <tissue evidence="1">Liver</tissue>
    </source>
</reference>
<dbReference type="EMBL" id="JANPWB010000009">
    <property type="protein sequence ID" value="KAJ1154300.1"/>
    <property type="molecule type" value="Genomic_DNA"/>
</dbReference>